<accession>A0A412YMF5</accession>
<dbReference type="Proteomes" id="UP000283850">
    <property type="component" value="Unassembled WGS sequence"/>
</dbReference>
<dbReference type="PROSITE" id="PS51257">
    <property type="entry name" value="PROKAR_LIPOPROTEIN"/>
    <property type="match status" value="1"/>
</dbReference>
<reference evidence="2 3" key="1">
    <citation type="submission" date="2018-08" db="EMBL/GenBank/DDBJ databases">
        <title>A genome reference for cultivated species of the human gut microbiota.</title>
        <authorList>
            <person name="Zou Y."/>
            <person name="Xue W."/>
            <person name="Luo G."/>
        </authorList>
    </citation>
    <scope>NUCLEOTIDE SEQUENCE [LARGE SCALE GENOMIC DNA]</scope>
    <source>
        <strain evidence="2 3">AF14-32</strain>
    </source>
</reference>
<keyword evidence="1" id="KW-0732">Signal</keyword>
<proteinExistence type="predicted"/>
<organism evidence="2 3">
    <name type="scientific">Bacteroides intestinalis</name>
    <dbReference type="NCBI Taxonomy" id="329854"/>
    <lineage>
        <taxon>Bacteria</taxon>
        <taxon>Pseudomonadati</taxon>
        <taxon>Bacteroidota</taxon>
        <taxon>Bacteroidia</taxon>
        <taxon>Bacteroidales</taxon>
        <taxon>Bacteroidaceae</taxon>
        <taxon>Bacteroides</taxon>
    </lineage>
</organism>
<sequence length="131" mass="15175">MKRTLKRFSAIACFTLIAFTSCYLPGSDQYKIKSATADYVSARLNKGEKYQWGHLERKNGCHYDGKDCKYAEVYYVVTTESGEELEKKLYLLMSEHCDSVYEIAEEADKEWNSKKYPSAEEVKELIKQALK</sequence>
<protein>
    <submittedName>
        <fullName evidence="2">Uncharacterized protein</fullName>
    </submittedName>
</protein>
<gene>
    <name evidence="2" type="ORF">DWW10_02120</name>
</gene>
<name>A0A412YMF5_9BACE</name>
<evidence type="ECO:0000313" key="2">
    <source>
        <dbReference type="EMBL" id="RGV58552.1"/>
    </source>
</evidence>
<dbReference type="AlphaFoldDB" id="A0A412YMF5"/>
<comment type="caution">
    <text evidence="2">The sequence shown here is derived from an EMBL/GenBank/DDBJ whole genome shotgun (WGS) entry which is preliminary data.</text>
</comment>
<feature type="chain" id="PRO_5019206607" evidence="1">
    <location>
        <begin position="24"/>
        <end position="131"/>
    </location>
</feature>
<feature type="signal peptide" evidence="1">
    <location>
        <begin position="1"/>
        <end position="23"/>
    </location>
</feature>
<dbReference type="RefSeq" id="WP_022392291.1">
    <property type="nucleotide sequence ID" value="NZ_CABJDN010000001.1"/>
</dbReference>
<evidence type="ECO:0000256" key="1">
    <source>
        <dbReference type="SAM" id="SignalP"/>
    </source>
</evidence>
<evidence type="ECO:0000313" key="3">
    <source>
        <dbReference type="Proteomes" id="UP000283850"/>
    </source>
</evidence>
<dbReference type="EMBL" id="QRZF01000001">
    <property type="protein sequence ID" value="RGV58552.1"/>
    <property type="molecule type" value="Genomic_DNA"/>
</dbReference>